<feature type="compositionally biased region" description="Low complexity" evidence="1">
    <location>
        <begin position="15"/>
        <end position="26"/>
    </location>
</feature>
<feature type="region of interest" description="Disordered" evidence="1">
    <location>
        <begin position="41"/>
        <end position="105"/>
    </location>
</feature>
<accession>A0A8F4KHH7</accession>
<evidence type="ECO:0000313" key="3">
    <source>
        <dbReference type="Proteomes" id="UP000179860"/>
    </source>
</evidence>
<name>A0A8F4KHH7_9BURK</name>
<dbReference type="Pfam" id="PF11180">
    <property type="entry name" value="DUF2968"/>
    <property type="match status" value="1"/>
</dbReference>
<dbReference type="EMBL" id="CP017562">
    <property type="protein sequence ID" value="QXE07209.1"/>
    <property type="molecule type" value="Genomic_DNA"/>
</dbReference>
<evidence type="ECO:0000313" key="2">
    <source>
        <dbReference type="EMBL" id="QXE07209.1"/>
    </source>
</evidence>
<protein>
    <submittedName>
        <fullName evidence="2">DUF2968 domain-containing protein</fullName>
    </submittedName>
</protein>
<dbReference type="InterPro" id="IPR021350">
    <property type="entry name" value="DUF2968"/>
</dbReference>
<evidence type="ECO:0000256" key="1">
    <source>
        <dbReference type="SAM" id="MobiDB-lite"/>
    </source>
</evidence>
<dbReference type="KEGG" id="pspw:BJG93_35820"/>
<sequence length="265" mass="27647">MAGVPAPVALDSEDSSAAAKGASLAGATANSVAATPGVSAAACLLPDHPPPPCPPARRLAGSPVDAAAKSSTPSGFGAQPDFKSSRRPPLAGGASPAPTAYLRHSDTPLSGLGPIIAARARRVFDRAGRRITQRTLRIGVSRAELPSGARRAGAARQDAAISAGIDTHWVMWRDVLVFMIPTVGHEGMLPLSNIRLLDYAKHLDGLLQQGGADVSPQTFVASDACPEYPGDRVCDMFEFRTTYNGSLGASMTFESREMTYHVTLF</sequence>
<dbReference type="AlphaFoldDB" id="A0A8F4KHH7"/>
<dbReference type="Proteomes" id="UP000179860">
    <property type="component" value="Chromosome 2"/>
</dbReference>
<organism evidence="2 3">
    <name type="scientific">Paraburkholderia sprentiae WSM5005</name>
    <dbReference type="NCBI Taxonomy" id="754502"/>
    <lineage>
        <taxon>Bacteria</taxon>
        <taxon>Pseudomonadati</taxon>
        <taxon>Pseudomonadota</taxon>
        <taxon>Betaproteobacteria</taxon>
        <taxon>Burkholderiales</taxon>
        <taxon>Burkholderiaceae</taxon>
        <taxon>Paraburkholderia</taxon>
    </lineage>
</organism>
<feature type="region of interest" description="Disordered" evidence="1">
    <location>
        <begin position="1"/>
        <end position="26"/>
    </location>
</feature>
<proteinExistence type="predicted"/>
<reference evidence="2" key="1">
    <citation type="submission" date="2016-09" db="EMBL/GenBank/DDBJ databases">
        <title>The Complete Genome of Burkholderia sprentiae wsm5005.</title>
        <authorList>
            <person name="De Meyer S."/>
            <person name="Wang P."/>
            <person name="Terpolilli J."/>
        </authorList>
    </citation>
    <scope>NUCLEOTIDE SEQUENCE [LARGE SCALE GENOMIC DNA]</scope>
    <source>
        <strain evidence="2">WSM5005</strain>
    </source>
</reference>
<gene>
    <name evidence="2" type="ORF">BJG93_35820</name>
</gene>
<keyword evidence="3" id="KW-1185">Reference proteome</keyword>